<evidence type="ECO:0000313" key="1">
    <source>
        <dbReference type="Proteomes" id="UP000887580"/>
    </source>
</evidence>
<reference evidence="2" key="1">
    <citation type="submission" date="2022-11" db="UniProtKB">
        <authorList>
            <consortium name="WormBaseParasite"/>
        </authorList>
    </citation>
    <scope>IDENTIFICATION</scope>
</reference>
<protein>
    <submittedName>
        <fullName evidence="2">Uncharacterized protein</fullName>
    </submittedName>
</protein>
<evidence type="ECO:0000313" key="2">
    <source>
        <dbReference type="WBParaSite" id="PS1159_v2.g5161.t1"/>
    </source>
</evidence>
<name>A0AC35GHJ5_9BILA</name>
<dbReference type="WBParaSite" id="PS1159_v2.g5161.t1">
    <property type="protein sequence ID" value="PS1159_v2.g5161.t1"/>
    <property type="gene ID" value="PS1159_v2.g5161"/>
</dbReference>
<dbReference type="Proteomes" id="UP000887580">
    <property type="component" value="Unplaced"/>
</dbReference>
<organism evidence="1 2">
    <name type="scientific">Panagrolaimus sp. PS1159</name>
    <dbReference type="NCBI Taxonomy" id="55785"/>
    <lineage>
        <taxon>Eukaryota</taxon>
        <taxon>Metazoa</taxon>
        <taxon>Ecdysozoa</taxon>
        <taxon>Nematoda</taxon>
        <taxon>Chromadorea</taxon>
        <taxon>Rhabditida</taxon>
        <taxon>Tylenchina</taxon>
        <taxon>Panagrolaimomorpha</taxon>
        <taxon>Panagrolaimoidea</taxon>
        <taxon>Panagrolaimidae</taxon>
        <taxon>Panagrolaimus</taxon>
    </lineage>
</organism>
<sequence length="187" mass="21843">MFFLYRYHRFFAVKMDAFRSMSIEERKSPINGTYRNQDFAFPERKSLFNGTYHNQDFAFPGSLMYYVAKNPLSPKVYRKLIKSCKFFFVENPILVLYNLYYAKNGWVTWSNGSRAKVDLKNGSEKYWVAEYFGACSTRASIAASIVPRISRCNIQRLSLASQIISYNDLMVLAKDVEDLTMNKVFVK</sequence>
<proteinExistence type="predicted"/>
<accession>A0AC35GHJ5</accession>